<evidence type="ECO:0000313" key="1">
    <source>
        <dbReference type="EMBL" id="KDR84404.1"/>
    </source>
</evidence>
<proteinExistence type="predicted"/>
<sequence length="199" mass="22291">MEHDRKGFNILHYPPAPYLRSALQALLDNAEGEYFIDGNQYADIALYLMGGMSVGSPYAMFIPSQYLNANVASQIVSAEPKRSYHKETAQYFPRILSISSVRRDLTLYIQSTTFGQAYLEETPIIGALANYILRSEAPTKNTPFKFGHNRILAEHLRTVLNAPLLSEPVHNGATVASTSVTKKKGFLGRFVQRYKDRTA</sequence>
<dbReference type="HOGENOM" id="CLU_1372296_0_0_1"/>
<gene>
    <name evidence="1" type="ORF">GALMADRAFT_133711</name>
</gene>
<organism evidence="1 2">
    <name type="scientific">Galerina marginata (strain CBS 339.88)</name>
    <dbReference type="NCBI Taxonomy" id="685588"/>
    <lineage>
        <taxon>Eukaryota</taxon>
        <taxon>Fungi</taxon>
        <taxon>Dikarya</taxon>
        <taxon>Basidiomycota</taxon>
        <taxon>Agaricomycotina</taxon>
        <taxon>Agaricomycetes</taxon>
        <taxon>Agaricomycetidae</taxon>
        <taxon>Agaricales</taxon>
        <taxon>Agaricineae</taxon>
        <taxon>Strophariaceae</taxon>
        <taxon>Galerina</taxon>
    </lineage>
</organism>
<accession>A0A067TWR6</accession>
<keyword evidence="2" id="KW-1185">Reference proteome</keyword>
<name>A0A067TWR6_GALM3</name>
<dbReference type="Proteomes" id="UP000027222">
    <property type="component" value="Unassembled WGS sequence"/>
</dbReference>
<dbReference type="EMBL" id="KL142368">
    <property type="protein sequence ID" value="KDR84404.1"/>
    <property type="molecule type" value="Genomic_DNA"/>
</dbReference>
<protein>
    <submittedName>
        <fullName evidence="1">Uncharacterized protein</fullName>
    </submittedName>
</protein>
<reference evidence="2" key="1">
    <citation type="journal article" date="2014" name="Proc. Natl. Acad. Sci. U.S.A.">
        <title>Extensive sampling of basidiomycete genomes demonstrates inadequacy of the white-rot/brown-rot paradigm for wood decay fungi.</title>
        <authorList>
            <person name="Riley R."/>
            <person name="Salamov A.A."/>
            <person name="Brown D.W."/>
            <person name="Nagy L.G."/>
            <person name="Floudas D."/>
            <person name="Held B.W."/>
            <person name="Levasseur A."/>
            <person name="Lombard V."/>
            <person name="Morin E."/>
            <person name="Otillar R."/>
            <person name="Lindquist E.A."/>
            <person name="Sun H."/>
            <person name="LaButti K.M."/>
            <person name="Schmutz J."/>
            <person name="Jabbour D."/>
            <person name="Luo H."/>
            <person name="Baker S.E."/>
            <person name="Pisabarro A.G."/>
            <person name="Walton J.D."/>
            <person name="Blanchette R.A."/>
            <person name="Henrissat B."/>
            <person name="Martin F."/>
            <person name="Cullen D."/>
            <person name="Hibbett D.S."/>
            <person name="Grigoriev I.V."/>
        </authorList>
    </citation>
    <scope>NUCLEOTIDE SEQUENCE [LARGE SCALE GENOMIC DNA]</scope>
    <source>
        <strain evidence="2">CBS 339.88</strain>
    </source>
</reference>
<evidence type="ECO:0000313" key="2">
    <source>
        <dbReference type="Proteomes" id="UP000027222"/>
    </source>
</evidence>
<dbReference type="AlphaFoldDB" id="A0A067TWR6"/>